<dbReference type="InterPro" id="IPR029063">
    <property type="entry name" value="SAM-dependent_MTases_sf"/>
</dbReference>
<dbReference type="STRING" id="1817883.A3G31_02345"/>
<sequence length="251" mass="28795">MYQNPRVSQNLVNEETNRKDYYKIYEKIAQDQEKFFRNRFETVLKGIPTGKVLDVGCGTGGFLKVAKDLGWDVYGVEVSSLAAHASIDKLGIGITEGTVEEANYPNEYFDLVNMSHVLEHMPNPLKTLKEIKRITKPPGYLLIEVPNEKNFKIRNFLLNLFLHSGTGEKFAPRNYHLYLFTKDTLASLIDKSGFKLLLIEEEGFGVKGREDWILKSLNPFIRTLAFFVKRLQLDVHIRLGHYLIALAKNNK</sequence>
<evidence type="ECO:0008006" key="3">
    <source>
        <dbReference type="Google" id="ProtNLM"/>
    </source>
</evidence>
<dbReference type="CDD" id="cd02440">
    <property type="entry name" value="AdoMet_MTases"/>
    <property type="match status" value="1"/>
</dbReference>
<gene>
    <name evidence="1" type="ORF">A3G31_02345</name>
</gene>
<name>A0A1F7SMD2_9BACT</name>
<dbReference type="AlphaFoldDB" id="A0A1F7SMD2"/>
<dbReference type="Gene3D" id="3.40.50.150">
    <property type="entry name" value="Vaccinia Virus protein VP39"/>
    <property type="match status" value="1"/>
</dbReference>
<protein>
    <recommendedName>
        <fullName evidence="3">Methyltransferase type 11 domain-containing protein</fullName>
    </recommendedName>
</protein>
<reference evidence="1 2" key="1">
    <citation type="journal article" date="2016" name="Nat. Commun.">
        <title>Thousands of microbial genomes shed light on interconnected biogeochemical processes in an aquifer system.</title>
        <authorList>
            <person name="Anantharaman K."/>
            <person name="Brown C.T."/>
            <person name="Hug L.A."/>
            <person name="Sharon I."/>
            <person name="Castelle C.J."/>
            <person name="Probst A.J."/>
            <person name="Thomas B.C."/>
            <person name="Singh A."/>
            <person name="Wilkins M.J."/>
            <person name="Karaoz U."/>
            <person name="Brodie E.L."/>
            <person name="Williams K.H."/>
            <person name="Hubbard S.S."/>
            <person name="Banfield J.F."/>
        </authorList>
    </citation>
    <scope>NUCLEOTIDE SEQUENCE [LARGE SCALE GENOMIC DNA]</scope>
</reference>
<dbReference type="SUPFAM" id="SSF53335">
    <property type="entry name" value="S-adenosyl-L-methionine-dependent methyltransferases"/>
    <property type="match status" value="1"/>
</dbReference>
<evidence type="ECO:0000313" key="2">
    <source>
        <dbReference type="Proteomes" id="UP000178082"/>
    </source>
</evidence>
<evidence type="ECO:0000313" key="1">
    <source>
        <dbReference type="EMBL" id="OGL54940.1"/>
    </source>
</evidence>
<organism evidence="1 2">
    <name type="scientific">Candidatus Schekmanbacteria bacterium RIFCSPLOWO2_12_FULL_38_15</name>
    <dbReference type="NCBI Taxonomy" id="1817883"/>
    <lineage>
        <taxon>Bacteria</taxon>
        <taxon>Candidatus Schekmaniibacteriota</taxon>
    </lineage>
</organism>
<dbReference type="Pfam" id="PF13489">
    <property type="entry name" value="Methyltransf_23"/>
    <property type="match status" value="1"/>
</dbReference>
<dbReference type="EMBL" id="MGDI01000005">
    <property type="protein sequence ID" value="OGL54940.1"/>
    <property type="molecule type" value="Genomic_DNA"/>
</dbReference>
<accession>A0A1F7SMD2</accession>
<proteinExistence type="predicted"/>
<dbReference type="PANTHER" id="PTHR43861:SF6">
    <property type="entry name" value="METHYLTRANSFERASE TYPE 11"/>
    <property type="match status" value="1"/>
</dbReference>
<dbReference type="Proteomes" id="UP000178082">
    <property type="component" value="Unassembled WGS sequence"/>
</dbReference>
<dbReference type="PANTHER" id="PTHR43861">
    <property type="entry name" value="TRANS-ACONITATE 2-METHYLTRANSFERASE-RELATED"/>
    <property type="match status" value="1"/>
</dbReference>
<comment type="caution">
    <text evidence="1">The sequence shown here is derived from an EMBL/GenBank/DDBJ whole genome shotgun (WGS) entry which is preliminary data.</text>
</comment>